<evidence type="ECO:0000256" key="1">
    <source>
        <dbReference type="ARBA" id="ARBA00023157"/>
    </source>
</evidence>
<proteinExistence type="predicted"/>
<dbReference type="InterPro" id="IPR050780">
    <property type="entry name" value="Mucin_vWF_Thrombospondin_sf"/>
</dbReference>
<protein>
    <recommendedName>
        <fullName evidence="2">VWF/SSPO/Zonadhesin-like cysteine-rich domain-containing protein</fullName>
    </recommendedName>
</protein>
<keyword evidence="1" id="KW-1015">Disulfide bond</keyword>
<dbReference type="EMBL" id="JAODUO010003190">
    <property type="protein sequence ID" value="KAK2148477.1"/>
    <property type="molecule type" value="Genomic_DNA"/>
</dbReference>
<dbReference type="AlphaFoldDB" id="A0AAD9MWM4"/>
<dbReference type="CDD" id="cd19941">
    <property type="entry name" value="TIL"/>
    <property type="match status" value="1"/>
</dbReference>
<organism evidence="3 4">
    <name type="scientific">Ridgeia piscesae</name>
    <name type="common">Tubeworm</name>
    <dbReference type="NCBI Taxonomy" id="27915"/>
    <lineage>
        <taxon>Eukaryota</taxon>
        <taxon>Metazoa</taxon>
        <taxon>Spiralia</taxon>
        <taxon>Lophotrochozoa</taxon>
        <taxon>Annelida</taxon>
        <taxon>Polychaeta</taxon>
        <taxon>Sedentaria</taxon>
        <taxon>Canalipalpata</taxon>
        <taxon>Sabellida</taxon>
        <taxon>Siboglinidae</taxon>
        <taxon>Ridgeia</taxon>
    </lineage>
</organism>
<sequence>MDYSNLSGNRTIIADVLCFRTVDRVPRTCIRRNTRRFSKIRYCGALKNNRGPFRKCLLKKRATGQNLYSTCMYDACANQRSTKLVKKLACDILQTFADQCGDKLLQRNWRNRTGCRCPGELEWTTCGRKCTRTCRQPTINCSFKCVARCQCPRSSPYQQGNSCFNKSMCQELQLWPSRV</sequence>
<dbReference type="SMART" id="SM00832">
    <property type="entry name" value="C8"/>
    <property type="match status" value="1"/>
</dbReference>
<keyword evidence="4" id="KW-1185">Reference proteome</keyword>
<dbReference type="InterPro" id="IPR002919">
    <property type="entry name" value="TIL_dom"/>
</dbReference>
<dbReference type="InterPro" id="IPR036084">
    <property type="entry name" value="Ser_inhib-like_sf"/>
</dbReference>
<reference evidence="3" key="1">
    <citation type="journal article" date="2023" name="Mol. Biol. Evol.">
        <title>Third-Generation Sequencing Reveals the Adaptive Role of the Epigenome in Three Deep-Sea Polychaetes.</title>
        <authorList>
            <person name="Perez M."/>
            <person name="Aroh O."/>
            <person name="Sun Y."/>
            <person name="Lan Y."/>
            <person name="Juniper S.K."/>
            <person name="Young C.R."/>
            <person name="Angers B."/>
            <person name="Qian P.Y."/>
        </authorList>
    </citation>
    <scope>NUCLEOTIDE SEQUENCE</scope>
    <source>
        <strain evidence="3">R07B-5</strain>
    </source>
</reference>
<gene>
    <name evidence="3" type="ORF">NP493_3208g00002</name>
</gene>
<accession>A0AAD9MWM4</accession>
<dbReference type="Proteomes" id="UP001209878">
    <property type="component" value="Unassembled WGS sequence"/>
</dbReference>
<dbReference type="PANTHER" id="PTHR11339">
    <property type="entry name" value="EXTRACELLULAR MATRIX GLYCOPROTEIN RELATED"/>
    <property type="match status" value="1"/>
</dbReference>
<dbReference type="SUPFAM" id="SSF57567">
    <property type="entry name" value="Serine protease inhibitors"/>
    <property type="match status" value="1"/>
</dbReference>
<feature type="domain" description="VWF/SSPO/Zonadhesin-like cysteine-rich" evidence="2">
    <location>
        <begin position="36"/>
        <end position="116"/>
    </location>
</feature>
<name>A0AAD9MWM4_RIDPI</name>
<dbReference type="InterPro" id="IPR014853">
    <property type="entry name" value="VWF/SSPO/ZAN-like_Cys-rich_dom"/>
</dbReference>
<dbReference type="Pfam" id="PF01826">
    <property type="entry name" value="TIL"/>
    <property type="match status" value="1"/>
</dbReference>
<comment type="caution">
    <text evidence="3">The sequence shown here is derived from an EMBL/GenBank/DDBJ whole genome shotgun (WGS) entry which is preliminary data.</text>
</comment>
<evidence type="ECO:0000313" key="3">
    <source>
        <dbReference type="EMBL" id="KAK2148477.1"/>
    </source>
</evidence>
<evidence type="ECO:0000313" key="4">
    <source>
        <dbReference type="Proteomes" id="UP001209878"/>
    </source>
</evidence>
<evidence type="ECO:0000259" key="2">
    <source>
        <dbReference type="SMART" id="SM00832"/>
    </source>
</evidence>